<comment type="caution">
    <text evidence="1">The sequence shown here is derived from an EMBL/GenBank/DDBJ whole genome shotgun (WGS) entry which is preliminary data.</text>
</comment>
<dbReference type="Proteomes" id="UP000194931">
    <property type="component" value="Unassembled WGS sequence"/>
</dbReference>
<dbReference type="Pfam" id="PF05591">
    <property type="entry name" value="T6SS_VipA"/>
    <property type="match status" value="1"/>
</dbReference>
<dbReference type="InterPro" id="IPR008312">
    <property type="entry name" value="T6SS_TssB1"/>
</dbReference>
<dbReference type="EMBL" id="JOPJ01000008">
    <property type="protein sequence ID" value="OUJ12923.1"/>
    <property type="molecule type" value="Genomic_DNA"/>
</dbReference>
<dbReference type="PANTHER" id="PTHR35850">
    <property type="entry name" value="CYTOPLASMIC PROTEIN-RELATED"/>
    <property type="match status" value="1"/>
</dbReference>
<dbReference type="OrthoDB" id="9789942at2"/>
<organism evidence="1 2">
    <name type="scientific">Acetobacter okinawensis</name>
    <dbReference type="NCBI Taxonomy" id="1076594"/>
    <lineage>
        <taxon>Bacteria</taxon>
        <taxon>Pseudomonadati</taxon>
        <taxon>Pseudomonadota</taxon>
        <taxon>Alphaproteobacteria</taxon>
        <taxon>Acetobacterales</taxon>
        <taxon>Acetobacteraceae</taxon>
        <taxon>Acetobacter</taxon>
    </lineage>
</organism>
<reference evidence="2" key="1">
    <citation type="submission" date="2014-06" db="EMBL/GenBank/DDBJ databases">
        <authorList>
            <person name="Winans N.J."/>
            <person name="Newell P.D."/>
            <person name="Douglas A.E."/>
        </authorList>
    </citation>
    <scope>NUCLEOTIDE SEQUENCE [LARGE SCALE GENOMIC DNA]</scope>
</reference>
<dbReference type="PANTHER" id="PTHR35850:SF2">
    <property type="entry name" value="TYPE VI SECRETION SYSTEM CONTRACTILE SHEATH SMALL SUBUNIT"/>
    <property type="match status" value="1"/>
</dbReference>
<proteinExistence type="predicted"/>
<keyword evidence="2" id="KW-1185">Reference proteome</keyword>
<gene>
    <name evidence="1" type="ORF">HK26_12265</name>
</gene>
<dbReference type="AlphaFoldDB" id="A0A252BVH8"/>
<sequence length="167" mass="18637">MSQSSSVAPRERINIRYKPAVGDAKEELELPHKLLMVGDYTLRPDDTPLEDRQRIDVNKNNFNDVMRAQKLHLDLSVPSHLHDESEGAANLSVSLDIATLRDMEPDSIAKAVPELKKLLELRQALSALKGPLGNMASFRKAIERILTDEGLREKLLSEISTETKAGE</sequence>
<name>A0A252BVH8_9PROT</name>
<accession>A0A252BVH8</accession>
<protein>
    <submittedName>
        <fullName evidence="1">Type VI secretion protein</fullName>
    </submittedName>
</protein>
<dbReference type="PIRSF" id="PIRSF028301">
    <property type="entry name" value="UCP028301"/>
    <property type="match status" value="1"/>
</dbReference>
<dbReference type="RefSeq" id="WP_086638837.1">
    <property type="nucleotide sequence ID" value="NZ_JOPJ01000008.1"/>
</dbReference>
<evidence type="ECO:0000313" key="2">
    <source>
        <dbReference type="Proteomes" id="UP000194931"/>
    </source>
</evidence>
<evidence type="ECO:0000313" key="1">
    <source>
        <dbReference type="EMBL" id="OUJ12923.1"/>
    </source>
</evidence>
<dbReference type="NCBIfam" id="TIGR03358">
    <property type="entry name" value="VI_chp_5"/>
    <property type="match status" value="1"/>
</dbReference>